<feature type="transmembrane region" description="Helical" evidence="1">
    <location>
        <begin position="12"/>
        <end position="37"/>
    </location>
</feature>
<evidence type="ECO:0000313" key="4">
    <source>
        <dbReference type="Proteomes" id="UP000035352"/>
    </source>
</evidence>
<keyword evidence="1" id="KW-1133">Transmembrane helix</keyword>
<reference evidence="3 4" key="1">
    <citation type="submission" date="2015-05" db="EMBL/GenBank/DDBJ databases">
        <authorList>
            <person name="Tang B."/>
            <person name="Yu Y."/>
        </authorList>
    </citation>
    <scope>NUCLEOTIDE SEQUENCE [LARGE SCALE GENOMIC DNA]</scope>
    <source>
        <strain evidence="3 4">DSM 7029</strain>
    </source>
</reference>
<dbReference type="EMBL" id="CP011371">
    <property type="protein sequence ID" value="AKJ28135.1"/>
    <property type="molecule type" value="Genomic_DNA"/>
</dbReference>
<proteinExistence type="predicted"/>
<sequence length="187" mass="20184">MKYHARALAFQRGLSMIEILVSVVIMSLGILSLAALLTNATRYNKTTEYRSVATLLANDMADRMRANRDAVVDGSYTTALPTYNVNATEPPKGTGCEATECTPAQMATRDLADWKHALFNALPQGDGYLLLDAEDNAVDVWVAWLDPAANSDETTVGDGATVKECPTAFVASGADPMPRCAYFRISL</sequence>
<dbReference type="Proteomes" id="UP000035352">
    <property type="component" value="Chromosome"/>
</dbReference>
<name>A0A0G3BNL1_9BURK</name>
<dbReference type="InterPro" id="IPR054402">
    <property type="entry name" value="Tt1218-like_dom"/>
</dbReference>
<feature type="domain" description="Type IV pilin Tt1218-like" evidence="2">
    <location>
        <begin position="39"/>
        <end position="111"/>
    </location>
</feature>
<gene>
    <name evidence="3" type="ORF">AAW51_1444</name>
</gene>
<evidence type="ECO:0000259" key="2">
    <source>
        <dbReference type="Pfam" id="PF22150"/>
    </source>
</evidence>
<accession>A0A0G3BNL1</accession>
<evidence type="ECO:0000313" key="3">
    <source>
        <dbReference type="EMBL" id="AKJ28135.1"/>
    </source>
</evidence>
<keyword evidence="4" id="KW-1185">Reference proteome</keyword>
<dbReference type="RefSeq" id="WP_053013405.1">
    <property type="nucleotide sequence ID" value="NZ_CP011371.1"/>
</dbReference>
<protein>
    <submittedName>
        <fullName evidence="3">Type IV fimbrial biogenesis protein PilV</fullName>
    </submittedName>
</protein>
<organism evidence="3 4">
    <name type="scientific">Caldimonas brevitalea</name>
    <dbReference type="NCBI Taxonomy" id="413882"/>
    <lineage>
        <taxon>Bacteria</taxon>
        <taxon>Pseudomonadati</taxon>
        <taxon>Pseudomonadota</taxon>
        <taxon>Betaproteobacteria</taxon>
        <taxon>Burkholderiales</taxon>
        <taxon>Sphaerotilaceae</taxon>
        <taxon>Caldimonas</taxon>
    </lineage>
</organism>
<dbReference type="NCBIfam" id="TIGR02523">
    <property type="entry name" value="type_IV_pilV"/>
    <property type="match status" value="1"/>
</dbReference>
<keyword evidence="1" id="KW-0812">Transmembrane</keyword>
<dbReference type="InterPro" id="IPR013362">
    <property type="entry name" value="Pilus_4_PilV"/>
</dbReference>
<dbReference type="AlphaFoldDB" id="A0A0G3BNL1"/>
<dbReference type="Pfam" id="PF22150">
    <property type="entry name" value="Tt1218-like"/>
    <property type="match status" value="1"/>
</dbReference>
<keyword evidence="1" id="KW-0472">Membrane</keyword>
<dbReference type="KEGG" id="pbh:AAW51_1444"/>
<evidence type="ECO:0000256" key="1">
    <source>
        <dbReference type="SAM" id="Phobius"/>
    </source>
</evidence>
<dbReference type="STRING" id="413882.AAW51_1444"/>
<dbReference type="PATRIC" id="fig|413882.6.peg.1519"/>